<evidence type="ECO:0000313" key="4">
    <source>
        <dbReference type="EMBL" id="MCW1923138.1"/>
    </source>
</evidence>
<dbReference type="EMBL" id="JAPDDT010000004">
    <property type="protein sequence ID" value="MCW1923138.1"/>
    <property type="molecule type" value="Genomic_DNA"/>
</dbReference>
<evidence type="ECO:0000256" key="1">
    <source>
        <dbReference type="SAM" id="MobiDB-lite"/>
    </source>
</evidence>
<feature type="compositionally biased region" description="Low complexity" evidence="1">
    <location>
        <begin position="56"/>
        <end position="65"/>
    </location>
</feature>
<feature type="region of interest" description="Disordered" evidence="1">
    <location>
        <begin position="55"/>
        <end position="91"/>
    </location>
</feature>
<feature type="domain" description="Transposase IS66 central" evidence="2">
    <location>
        <begin position="160"/>
        <end position="204"/>
    </location>
</feature>
<protein>
    <submittedName>
        <fullName evidence="4">Transposase</fullName>
    </submittedName>
</protein>
<dbReference type="Proteomes" id="UP001320876">
    <property type="component" value="Unassembled WGS sequence"/>
</dbReference>
<keyword evidence="5" id="KW-1185">Reference proteome</keyword>
<dbReference type="RefSeq" id="WP_264487245.1">
    <property type="nucleotide sequence ID" value="NZ_JAPDDT010000004.1"/>
</dbReference>
<name>A0ABT3GI02_9BACT</name>
<dbReference type="InterPro" id="IPR004291">
    <property type="entry name" value="Transposase_IS66_central"/>
</dbReference>
<evidence type="ECO:0000259" key="2">
    <source>
        <dbReference type="Pfam" id="PF03050"/>
    </source>
</evidence>
<accession>A0ABT3GI02</accession>
<organism evidence="4 5">
    <name type="scientific">Luteolibacter arcticus</name>
    <dbReference type="NCBI Taxonomy" id="1581411"/>
    <lineage>
        <taxon>Bacteria</taxon>
        <taxon>Pseudomonadati</taxon>
        <taxon>Verrucomicrobiota</taxon>
        <taxon>Verrucomicrobiia</taxon>
        <taxon>Verrucomicrobiales</taxon>
        <taxon>Verrucomicrobiaceae</taxon>
        <taxon>Luteolibacter</taxon>
    </lineage>
</organism>
<proteinExistence type="predicted"/>
<reference evidence="4 5" key="1">
    <citation type="submission" date="2022-10" db="EMBL/GenBank/DDBJ databases">
        <title>Luteolibacter arcticus strain CCTCC AB 2014275, whole genome shotgun sequencing project.</title>
        <authorList>
            <person name="Zhao G."/>
            <person name="Shen L."/>
        </authorList>
    </citation>
    <scope>NUCLEOTIDE SEQUENCE [LARGE SCALE GENOMIC DNA]</scope>
    <source>
        <strain evidence="4 5">CCTCC AB 2014275</strain>
    </source>
</reference>
<dbReference type="PANTHER" id="PTHR33678:SF1">
    <property type="entry name" value="BLL1576 PROTEIN"/>
    <property type="match status" value="1"/>
</dbReference>
<evidence type="ECO:0000259" key="3">
    <source>
        <dbReference type="Pfam" id="PF13007"/>
    </source>
</evidence>
<comment type="caution">
    <text evidence="4">The sequence shown here is derived from an EMBL/GenBank/DDBJ whole genome shotgun (WGS) entry which is preliminary data.</text>
</comment>
<dbReference type="InterPro" id="IPR024463">
    <property type="entry name" value="Transposase_TnpC_homeodom"/>
</dbReference>
<gene>
    <name evidence="4" type="ORF">OKA05_11290</name>
</gene>
<sequence>MEDGERQQLLGEIAKRDAEIVVLKQTIDALCRRIFGKSSEQLDAAHLELFEPPKKAPAAAPADHGPAAEDPDRRDRRRKQPRPPRIPEHLPVVEQVLDPPEVLANPEQWRRIGEEVREQLDYKRGEFRRIRLVRGKYVRKGDVLAKPVVAPLPPSLLDRCLATPGLVAEIIDNRFVCHLPYYRHAEIFARQGVSFHRKTLCNWAALGRTGSRLALGRLPRHPVRALAKSLPAV</sequence>
<dbReference type="Pfam" id="PF03050">
    <property type="entry name" value="DDE_Tnp_IS66"/>
    <property type="match status" value="1"/>
</dbReference>
<feature type="domain" description="Transposase TnpC homeodomain" evidence="3">
    <location>
        <begin position="23"/>
        <end position="94"/>
    </location>
</feature>
<dbReference type="InterPro" id="IPR052344">
    <property type="entry name" value="Transposase-related"/>
</dbReference>
<evidence type="ECO:0000313" key="5">
    <source>
        <dbReference type="Proteomes" id="UP001320876"/>
    </source>
</evidence>
<dbReference type="Pfam" id="PF13007">
    <property type="entry name" value="LZ_Tnp_IS66"/>
    <property type="match status" value="1"/>
</dbReference>
<dbReference type="PANTHER" id="PTHR33678">
    <property type="entry name" value="BLL1576 PROTEIN"/>
    <property type="match status" value="1"/>
</dbReference>